<keyword evidence="3" id="KW-0805">Transcription regulation</keyword>
<sequence length="703" mass="77972">MQSPAKPVSQRRRARIPLSCDPCRTRKLKCNREYPCQNCIARDEQSACHFKGAKIGSLSNARRETQADPMRQRIDQLENMVKRLIAHQPQIPQEAASLIPESPKLGNLVASGTQDVASAGKIVLDGAHSVYQGGDDWYDVLEEINELRNTWDQAQDDRLNHRIPPPQSQLADGSSLLFGQVKPIDRIEILATLPPQREINHLVAIFFDRPNFPIAVPPIIHEPTFMREYHEHCKNPSQANFIWLGLLFSILGIVMLAYHQHGEPPEYEGLSESLFQLYRIRTAQCLLSGDIAKCLPYTVETLRFNATAELNRKDDNRRGLWIMTGVLVRTAINMGYHRDPAHSSPLIPPLQAEYRRRIWLAVISMDNMTSFGAGLPRMLSAICSDTREPRNLHDWELPANAAMDLPPTRPLTESTPVTYLIVKGRLCHALGRVADLTCNPTPSNYADVLATDRILSEAYDSFPPHMQPPPARAAAAAPPQPQEQLRLSYAQIGLGAIYHRAMCTLHRRFLVPAKTNPHYRLSRDRCLASARALLAAQRDLSEQWYRFAHTRQTLTFAAMVVFLELELIRNFPGAEEAVEQPDLLQDLETSVALWEVNQNSCDEAGRQWQVLAGMLEGVRNCPGAQGGVSVGDSVGDSAGDSVGDSVGGGGGVEAASADHASGLGLWGPPSQMPVVDNFTFEKELATVEIDWVCFSVTSGEAIC</sequence>
<evidence type="ECO:0000313" key="9">
    <source>
        <dbReference type="EMBL" id="PYI13098.1"/>
    </source>
</evidence>
<dbReference type="OMA" id="MCTLHRK"/>
<evidence type="ECO:0000256" key="7">
    <source>
        <dbReference type="SAM" id="MobiDB-lite"/>
    </source>
</evidence>
<dbReference type="Pfam" id="PF04082">
    <property type="entry name" value="Fungal_trans"/>
    <property type="match status" value="1"/>
</dbReference>
<evidence type="ECO:0000256" key="1">
    <source>
        <dbReference type="ARBA" id="ARBA00022723"/>
    </source>
</evidence>
<organism evidence="9 10">
    <name type="scientific">Aspergillus violaceofuscus (strain CBS 115571)</name>
    <dbReference type="NCBI Taxonomy" id="1450538"/>
    <lineage>
        <taxon>Eukaryota</taxon>
        <taxon>Fungi</taxon>
        <taxon>Dikarya</taxon>
        <taxon>Ascomycota</taxon>
        <taxon>Pezizomycotina</taxon>
        <taxon>Eurotiomycetes</taxon>
        <taxon>Eurotiomycetidae</taxon>
        <taxon>Eurotiales</taxon>
        <taxon>Aspergillaceae</taxon>
        <taxon>Aspergillus</taxon>
    </lineage>
</organism>
<dbReference type="STRING" id="1450538.A0A2V5GQB6"/>
<proteinExistence type="predicted"/>
<protein>
    <recommendedName>
        <fullName evidence="8">Zn(2)-C6 fungal-type domain-containing protein</fullName>
    </recommendedName>
</protein>
<evidence type="ECO:0000256" key="3">
    <source>
        <dbReference type="ARBA" id="ARBA00023015"/>
    </source>
</evidence>
<dbReference type="InterPro" id="IPR036864">
    <property type="entry name" value="Zn2-C6_fun-type_DNA-bd_sf"/>
</dbReference>
<dbReference type="EMBL" id="KZ825262">
    <property type="protein sequence ID" value="PYI13098.1"/>
    <property type="molecule type" value="Genomic_DNA"/>
</dbReference>
<dbReference type="Gene3D" id="4.10.240.10">
    <property type="entry name" value="Zn(2)-C6 fungal-type DNA-binding domain"/>
    <property type="match status" value="1"/>
</dbReference>
<dbReference type="SMART" id="SM00066">
    <property type="entry name" value="GAL4"/>
    <property type="match status" value="1"/>
</dbReference>
<dbReference type="SUPFAM" id="SSF57701">
    <property type="entry name" value="Zn2/Cys6 DNA-binding domain"/>
    <property type="match status" value="1"/>
</dbReference>
<dbReference type="InterPro" id="IPR051430">
    <property type="entry name" value="Fungal_TF_Env_Response"/>
</dbReference>
<accession>A0A2V5GQB6</accession>
<dbReference type="Proteomes" id="UP000249829">
    <property type="component" value="Unassembled WGS sequence"/>
</dbReference>
<evidence type="ECO:0000256" key="2">
    <source>
        <dbReference type="ARBA" id="ARBA00022833"/>
    </source>
</evidence>
<feature type="domain" description="Zn(2)-C6 fungal-type" evidence="8">
    <location>
        <begin position="19"/>
        <end position="50"/>
    </location>
</feature>
<keyword evidence="10" id="KW-1185">Reference proteome</keyword>
<dbReference type="GO" id="GO:0008270">
    <property type="term" value="F:zinc ion binding"/>
    <property type="evidence" value="ECO:0007669"/>
    <property type="project" value="InterPro"/>
</dbReference>
<dbReference type="Pfam" id="PF00172">
    <property type="entry name" value="Zn_clus"/>
    <property type="match status" value="1"/>
</dbReference>
<feature type="compositionally biased region" description="Low complexity" evidence="7">
    <location>
        <begin position="632"/>
        <end position="644"/>
    </location>
</feature>
<evidence type="ECO:0000256" key="5">
    <source>
        <dbReference type="ARBA" id="ARBA00023163"/>
    </source>
</evidence>
<name>A0A2V5GQB6_ASPV1</name>
<dbReference type="PANTHER" id="PTHR31944:SF131">
    <property type="entry name" value="HEME-RESPONSIVE ZINC FINGER TRANSCRIPTION FACTOR HAP1"/>
    <property type="match status" value="1"/>
</dbReference>
<dbReference type="CDD" id="cd12148">
    <property type="entry name" value="fungal_TF_MHR"/>
    <property type="match status" value="1"/>
</dbReference>
<dbReference type="InterPro" id="IPR001138">
    <property type="entry name" value="Zn2Cys6_DnaBD"/>
</dbReference>
<dbReference type="GO" id="GO:0000978">
    <property type="term" value="F:RNA polymerase II cis-regulatory region sequence-specific DNA binding"/>
    <property type="evidence" value="ECO:0007669"/>
    <property type="project" value="TreeGrafter"/>
</dbReference>
<keyword evidence="5" id="KW-0804">Transcription</keyword>
<dbReference type="PROSITE" id="PS00463">
    <property type="entry name" value="ZN2_CY6_FUNGAL_1"/>
    <property type="match status" value="1"/>
</dbReference>
<dbReference type="GO" id="GO:0005634">
    <property type="term" value="C:nucleus"/>
    <property type="evidence" value="ECO:0007669"/>
    <property type="project" value="TreeGrafter"/>
</dbReference>
<dbReference type="InterPro" id="IPR007219">
    <property type="entry name" value="XnlR_reg_dom"/>
</dbReference>
<feature type="region of interest" description="Disordered" evidence="7">
    <location>
        <begin position="632"/>
        <end position="653"/>
    </location>
</feature>
<dbReference type="AlphaFoldDB" id="A0A2V5GQB6"/>
<keyword evidence="2" id="KW-0862">Zinc</keyword>
<dbReference type="CDD" id="cd00067">
    <property type="entry name" value="GAL4"/>
    <property type="match status" value="1"/>
</dbReference>
<evidence type="ECO:0000256" key="4">
    <source>
        <dbReference type="ARBA" id="ARBA00023125"/>
    </source>
</evidence>
<evidence type="ECO:0000256" key="6">
    <source>
        <dbReference type="ARBA" id="ARBA00023242"/>
    </source>
</evidence>
<dbReference type="SMART" id="SM00906">
    <property type="entry name" value="Fungal_trans"/>
    <property type="match status" value="1"/>
</dbReference>
<dbReference type="GO" id="GO:0001228">
    <property type="term" value="F:DNA-binding transcription activator activity, RNA polymerase II-specific"/>
    <property type="evidence" value="ECO:0007669"/>
    <property type="project" value="TreeGrafter"/>
</dbReference>
<dbReference type="GO" id="GO:0006351">
    <property type="term" value="P:DNA-templated transcription"/>
    <property type="evidence" value="ECO:0007669"/>
    <property type="project" value="InterPro"/>
</dbReference>
<keyword evidence="1" id="KW-0479">Metal-binding</keyword>
<keyword evidence="4" id="KW-0238">DNA-binding</keyword>
<keyword evidence="6" id="KW-0539">Nucleus</keyword>
<gene>
    <name evidence="9" type="ORF">BO99DRAFT_348250</name>
</gene>
<reference evidence="9 10" key="1">
    <citation type="submission" date="2018-02" db="EMBL/GenBank/DDBJ databases">
        <title>The genomes of Aspergillus section Nigri reveals drivers in fungal speciation.</title>
        <authorList>
            <consortium name="DOE Joint Genome Institute"/>
            <person name="Vesth T.C."/>
            <person name="Nybo J."/>
            <person name="Theobald S."/>
            <person name="Brandl J."/>
            <person name="Frisvad J.C."/>
            <person name="Nielsen K.F."/>
            <person name="Lyhne E.K."/>
            <person name="Kogle M.E."/>
            <person name="Kuo A."/>
            <person name="Riley R."/>
            <person name="Clum A."/>
            <person name="Nolan M."/>
            <person name="Lipzen A."/>
            <person name="Salamov A."/>
            <person name="Henrissat B."/>
            <person name="Wiebenga A."/>
            <person name="De vries R.P."/>
            <person name="Grigoriev I.V."/>
            <person name="Mortensen U.H."/>
            <person name="Andersen M.R."/>
            <person name="Baker S.E."/>
        </authorList>
    </citation>
    <scope>NUCLEOTIDE SEQUENCE [LARGE SCALE GENOMIC DNA]</scope>
    <source>
        <strain evidence="9 10">CBS 115571</strain>
    </source>
</reference>
<evidence type="ECO:0000259" key="8">
    <source>
        <dbReference type="PROSITE" id="PS50048"/>
    </source>
</evidence>
<dbReference type="PROSITE" id="PS50048">
    <property type="entry name" value="ZN2_CY6_FUNGAL_2"/>
    <property type="match status" value="1"/>
</dbReference>
<dbReference type="PANTHER" id="PTHR31944">
    <property type="entry name" value="HEME-RESPONSIVE ZINC FINGER TRANSCRIPTION FACTOR HAP1"/>
    <property type="match status" value="1"/>
</dbReference>
<evidence type="ECO:0000313" key="10">
    <source>
        <dbReference type="Proteomes" id="UP000249829"/>
    </source>
</evidence>